<organism evidence="1 2">
    <name type="scientific">Terfezia boudieri ATCC MYA-4762</name>
    <dbReference type="NCBI Taxonomy" id="1051890"/>
    <lineage>
        <taxon>Eukaryota</taxon>
        <taxon>Fungi</taxon>
        <taxon>Dikarya</taxon>
        <taxon>Ascomycota</taxon>
        <taxon>Pezizomycotina</taxon>
        <taxon>Pezizomycetes</taxon>
        <taxon>Pezizales</taxon>
        <taxon>Pezizaceae</taxon>
        <taxon>Terfezia</taxon>
    </lineage>
</organism>
<evidence type="ECO:0000313" key="2">
    <source>
        <dbReference type="Proteomes" id="UP000267821"/>
    </source>
</evidence>
<dbReference type="InParanoid" id="A0A3N4LFH1"/>
<dbReference type="OrthoDB" id="5292297at2759"/>
<evidence type="ECO:0000313" key="1">
    <source>
        <dbReference type="EMBL" id="RPB21634.1"/>
    </source>
</evidence>
<name>A0A3N4LFH1_9PEZI</name>
<protein>
    <recommendedName>
        <fullName evidence="3">F-box domain-containing protein</fullName>
    </recommendedName>
</protein>
<reference evidence="1 2" key="1">
    <citation type="journal article" date="2018" name="Nat. Ecol. Evol.">
        <title>Pezizomycetes genomes reveal the molecular basis of ectomycorrhizal truffle lifestyle.</title>
        <authorList>
            <person name="Murat C."/>
            <person name="Payen T."/>
            <person name="Noel B."/>
            <person name="Kuo A."/>
            <person name="Morin E."/>
            <person name="Chen J."/>
            <person name="Kohler A."/>
            <person name="Krizsan K."/>
            <person name="Balestrini R."/>
            <person name="Da Silva C."/>
            <person name="Montanini B."/>
            <person name="Hainaut M."/>
            <person name="Levati E."/>
            <person name="Barry K.W."/>
            <person name="Belfiori B."/>
            <person name="Cichocki N."/>
            <person name="Clum A."/>
            <person name="Dockter R.B."/>
            <person name="Fauchery L."/>
            <person name="Guy J."/>
            <person name="Iotti M."/>
            <person name="Le Tacon F."/>
            <person name="Lindquist E.A."/>
            <person name="Lipzen A."/>
            <person name="Malagnac F."/>
            <person name="Mello A."/>
            <person name="Molinier V."/>
            <person name="Miyauchi S."/>
            <person name="Poulain J."/>
            <person name="Riccioni C."/>
            <person name="Rubini A."/>
            <person name="Sitrit Y."/>
            <person name="Splivallo R."/>
            <person name="Traeger S."/>
            <person name="Wang M."/>
            <person name="Zifcakova L."/>
            <person name="Wipf D."/>
            <person name="Zambonelli A."/>
            <person name="Paolocci F."/>
            <person name="Nowrousian M."/>
            <person name="Ottonello S."/>
            <person name="Baldrian P."/>
            <person name="Spatafora J.W."/>
            <person name="Henrissat B."/>
            <person name="Nagy L.G."/>
            <person name="Aury J.M."/>
            <person name="Wincker P."/>
            <person name="Grigoriev I.V."/>
            <person name="Bonfante P."/>
            <person name="Martin F.M."/>
        </authorList>
    </citation>
    <scope>NUCLEOTIDE SEQUENCE [LARGE SCALE GENOMIC DNA]</scope>
    <source>
        <strain evidence="1 2">ATCC MYA-4762</strain>
    </source>
</reference>
<proteinExistence type="predicted"/>
<evidence type="ECO:0008006" key="3">
    <source>
        <dbReference type="Google" id="ProtNLM"/>
    </source>
</evidence>
<dbReference type="AlphaFoldDB" id="A0A3N4LFH1"/>
<accession>A0A3N4LFH1</accession>
<sequence>MLNSMPAELLLQILSHLISEDSQAGLIPISCVNQRLSATTRDYRAQLLRSRLQSISHIELLMRIWSPPLFFRIDRGSGQTSGGYLSCPADFHDLLCDGDTYNRIDRYLSTLERNNWVAGRIADFVATMIDFSHSESRSLIRMAVIELWSAQVRYGHDVDGWINQIRDEYGPDYYVQDAYVQTLPAALRNTIMKVYHALCQYLRHPFYPSAGRSEGLWLYKHILRVKFLLGLSLSAYMLTLQQGGMESVLNMLESRSG</sequence>
<dbReference type="Proteomes" id="UP000267821">
    <property type="component" value="Unassembled WGS sequence"/>
</dbReference>
<dbReference type="EMBL" id="ML121558">
    <property type="protein sequence ID" value="RPB21634.1"/>
    <property type="molecule type" value="Genomic_DNA"/>
</dbReference>
<keyword evidence="2" id="KW-1185">Reference proteome</keyword>
<gene>
    <name evidence="1" type="ORF">L211DRAFT_425413</name>
</gene>